<name>A0ABX7YR13_9GAMM</name>
<reference evidence="1 2" key="1">
    <citation type="submission" date="2021-04" db="EMBL/GenBank/DDBJ databases">
        <title>Novel species identification of genus Shewanella.</title>
        <authorList>
            <person name="Liu G."/>
        </authorList>
    </citation>
    <scope>NUCLEOTIDE SEQUENCE [LARGE SCALE GENOMIC DNA]</scope>
    <source>
        <strain evidence="1 2">FJAT-54481</strain>
    </source>
</reference>
<accession>A0ABX7YR13</accession>
<dbReference type="RefSeq" id="WP_212594127.1">
    <property type="nucleotide sequence ID" value="NZ_CP073587.1"/>
</dbReference>
<gene>
    <name evidence="1" type="ORF">KDN34_12750</name>
</gene>
<dbReference type="EMBL" id="CP073587">
    <property type="protein sequence ID" value="QUN05077.1"/>
    <property type="molecule type" value="Genomic_DNA"/>
</dbReference>
<sequence length="106" mass="12117">MAYALKILFIAIALVIIYKLVFAARKGSRTLFEMKFKDGRLVSHYGKIPEKFERDCRNLAKTGKLTCIVRAEQGNQVQLHVSANAGDHYIQQLHALFPQKYYSQNA</sequence>
<organism evidence="1 2">
    <name type="scientific">Shewanella yunxiaonensis</name>
    <dbReference type="NCBI Taxonomy" id="2829809"/>
    <lineage>
        <taxon>Bacteria</taxon>
        <taxon>Pseudomonadati</taxon>
        <taxon>Pseudomonadota</taxon>
        <taxon>Gammaproteobacteria</taxon>
        <taxon>Alteromonadales</taxon>
        <taxon>Shewanellaceae</taxon>
        <taxon>Shewanella</taxon>
    </lineage>
</organism>
<dbReference type="Proteomes" id="UP000679575">
    <property type="component" value="Chromosome"/>
</dbReference>
<keyword evidence="2" id="KW-1185">Reference proteome</keyword>
<protein>
    <submittedName>
        <fullName evidence="1">DUF3634 family protein</fullName>
    </submittedName>
</protein>
<dbReference type="InterPro" id="IPR022090">
    <property type="entry name" value="DUF3634"/>
</dbReference>
<proteinExistence type="predicted"/>
<evidence type="ECO:0000313" key="1">
    <source>
        <dbReference type="EMBL" id="QUN05077.1"/>
    </source>
</evidence>
<dbReference type="Pfam" id="PF12321">
    <property type="entry name" value="DUF3634"/>
    <property type="match status" value="1"/>
</dbReference>
<evidence type="ECO:0000313" key="2">
    <source>
        <dbReference type="Proteomes" id="UP000679575"/>
    </source>
</evidence>